<proteinExistence type="predicted"/>
<feature type="transmembrane region" description="Helical" evidence="1">
    <location>
        <begin position="21"/>
        <end position="41"/>
    </location>
</feature>
<keyword evidence="1" id="KW-1133">Transmembrane helix</keyword>
<comment type="caution">
    <text evidence="2">The sequence shown here is derived from an EMBL/GenBank/DDBJ whole genome shotgun (WGS) entry which is preliminary data.</text>
</comment>
<dbReference type="EMBL" id="DRTD01000660">
    <property type="protein sequence ID" value="HHE55878.1"/>
    <property type="molecule type" value="Genomic_DNA"/>
</dbReference>
<organism evidence="2">
    <name type="scientific">Caldithrix abyssi</name>
    <dbReference type="NCBI Taxonomy" id="187145"/>
    <lineage>
        <taxon>Bacteria</taxon>
        <taxon>Pseudomonadati</taxon>
        <taxon>Calditrichota</taxon>
        <taxon>Calditrichia</taxon>
        <taxon>Calditrichales</taxon>
        <taxon>Calditrichaceae</taxon>
        <taxon>Caldithrix</taxon>
    </lineage>
</organism>
<gene>
    <name evidence="2" type="ORF">ENL21_08855</name>
</gene>
<evidence type="ECO:0000256" key="1">
    <source>
        <dbReference type="SAM" id="Phobius"/>
    </source>
</evidence>
<accession>A0A7V5H7G6</accession>
<sequence length="143" mass="16733">MRRRAKKSNSSFSFNIDSLMDIVTNIVGMLVIIGIISSLSLRSKEFVFETPMVYETAKSSLIFECRQNQIFPVSVEAEKYYYRTYAAFQEVFIPKSDAHGETITEIRQPGSKFHQILQQVDPKKQFFYFIVRSDSYDIFREAR</sequence>
<evidence type="ECO:0000313" key="2">
    <source>
        <dbReference type="EMBL" id="HHE55878.1"/>
    </source>
</evidence>
<keyword evidence="1" id="KW-0472">Membrane</keyword>
<reference evidence="2" key="1">
    <citation type="journal article" date="2020" name="mSystems">
        <title>Genome- and Community-Level Interaction Insights into Carbon Utilization and Element Cycling Functions of Hydrothermarchaeota in Hydrothermal Sediment.</title>
        <authorList>
            <person name="Zhou Z."/>
            <person name="Liu Y."/>
            <person name="Xu W."/>
            <person name="Pan J."/>
            <person name="Luo Z.H."/>
            <person name="Li M."/>
        </authorList>
    </citation>
    <scope>NUCLEOTIDE SEQUENCE [LARGE SCALE GENOMIC DNA]</scope>
    <source>
        <strain evidence="2">HyVt-76</strain>
    </source>
</reference>
<dbReference type="AlphaFoldDB" id="A0A7V5H7G6"/>
<protein>
    <submittedName>
        <fullName evidence="2">Uncharacterized protein</fullName>
    </submittedName>
</protein>
<keyword evidence="1" id="KW-0812">Transmembrane</keyword>
<name>A0A7V5H7G6_CALAY</name>
<dbReference type="Proteomes" id="UP000886111">
    <property type="component" value="Unassembled WGS sequence"/>
</dbReference>
<feature type="non-terminal residue" evidence="2">
    <location>
        <position position="143"/>
    </location>
</feature>